<keyword evidence="2 3" id="KW-0961">Cell wall biogenesis/degradation</keyword>
<dbReference type="HAMAP" id="MF_02071">
    <property type="entry name" value="RlpA"/>
    <property type="match status" value="1"/>
</dbReference>
<dbReference type="KEGG" id="wna:KA717_29020"/>
<sequence length="345" mass="37368">MNRTILSGLAAAALTTAVGTTLFLFNGLQGTLASSPETKTTPEETTIRPENNIQSTAPTFIENTVTPRILTPQNQQSSTAPIADIVSHAWQDGRLAVILRVRNIPVMAFLGTSEELKASANSQPITTPESVIGRSRVILDRLNQLAQDPNFDAASIIVDYDKKQRLYSIQVSNEDLIRLDPQNTVLPDAKPGISFSTRLAGKNALQIANRLRRLMGDAPPLTNFATAPLRNSLETLNNLPDNTPPLRTRIKSGIASWYGPGFHGRRTANGERYNQNSLTAAHKSLPFGTQVLVTNLVTGRSVMVRINDRGPFVRGRVIDLSASAARAIGVYSRGTAPVALEVVSR</sequence>
<gene>
    <name evidence="3" type="primary">rlpA</name>
    <name evidence="6" type="ORF">KA717_29020</name>
</gene>
<dbReference type="InterPro" id="IPR036908">
    <property type="entry name" value="RlpA-like_sf"/>
</dbReference>
<dbReference type="GO" id="GO:0000270">
    <property type="term" value="P:peptidoglycan metabolic process"/>
    <property type="evidence" value="ECO:0007669"/>
    <property type="project" value="UniProtKB-UniRule"/>
</dbReference>
<evidence type="ECO:0000313" key="6">
    <source>
        <dbReference type="EMBL" id="UXE59746.1"/>
    </source>
</evidence>
<comment type="function">
    <text evidence="3">Lytic transglycosylase with a strong preference for naked glycan strands that lack stem peptides.</text>
</comment>
<dbReference type="GO" id="GO:0071555">
    <property type="term" value="P:cell wall organization"/>
    <property type="evidence" value="ECO:0007669"/>
    <property type="project" value="UniProtKB-KW"/>
</dbReference>
<feature type="domain" description="RlpA-like protein double-psi beta-barrel" evidence="5">
    <location>
        <begin position="252"/>
        <end position="339"/>
    </location>
</feature>
<evidence type="ECO:0000256" key="1">
    <source>
        <dbReference type="ARBA" id="ARBA00023239"/>
    </source>
</evidence>
<proteinExistence type="inferred from homology"/>
<dbReference type="CDD" id="cd22268">
    <property type="entry name" value="DPBB_RlpA-like"/>
    <property type="match status" value="1"/>
</dbReference>
<evidence type="ECO:0000256" key="2">
    <source>
        <dbReference type="ARBA" id="ARBA00023316"/>
    </source>
</evidence>
<dbReference type="Gene3D" id="2.40.40.10">
    <property type="entry name" value="RlpA-like domain"/>
    <property type="match status" value="1"/>
</dbReference>
<evidence type="ECO:0000259" key="5">
    <source>
        <dbReference type="Pfam" id="PF03330"/>
    </source>
</evidence>
<dbReference type="InterPro" id="IPR009009">
    <property type="entry name" value="RlpA-like_DPBB"/>
</dbReference>
<dbReference type="PANTHER" id="PTHR34183:SF8">
    <property type="entry name" value="ENDOLYTIC PEPTIDOGLYCAN TRANSGLYCOSYLASE RLPA-RELATED"/>
    <property type="match status" value="1"/>
</dbReference>
<protein>
    <recommendedName>
        <fullName evidence="3">Probable endolytic peptidoglycan transglycosylase RlpA</fullName>
        <ecNumber evidence="3">4.2.2.-</ecNumber>
    </recommendedName>
</protein>
<dbReference type="EC" id="4.2.2.-" evidence="3"/>
<dbReference type="Proteomes" id="UP001065613">
    <property type="component" value="Chromosome"/>
</dbReference>
<name>A0A977KTQ5_9CYAN</name>
<dbReference type="PANTHER" id="PTHR34183">
    <property type="entry name" value="ENDOLYTIC PEPTIDOGLYCAN TRANSGLYCOSYLASE RLPA"/>
    <property type="match status" value="1"/>
</dbReference>
<dbReference type="SUPFAM" id="SSF50685">
    <property type="entry name" value="Barwin-like endoglucanases"/>
    <property type="match status" value="1"/>
</dbReference>
<dbReference type="InterPro" id="IPR034718">
    <property type="entry name" value="RlpA"/>
</dbReference>
<accession>A0A977KTQ5</accession>
<keyword evidence="1 3" id="KW-0456">Lyase</keyword>
<dbReference type="Pfam" id="PF03330">
    <property type="entry name" value="DPBB_1"/>
    <property type="match status" value="1"/>
</dbReference>
<dbReference type="AlphaFoldDB" id="A0A977KTQ5"/>
<comment type="similarity">
    <text evidence="3 4">Belongs to the RlpA family.</text>
</comment>
<dbReference type="GO" id="GO:0008932">
    <property type="term" value="F:lytic endotransglycosylase activity"/>
    <property type="evidence" value="ECO:0007669"/>
    <property type="project" value="UniProtKB-UniRule"/>
</dbReference>
<dbReference type="NCBIfam" id="TIGR00413">
    <property type="entry name" value="rlpA"/>
    <property type="match status" value="1"/>
</dbReference>
<dbReference type="InterPro" id="IPR012997">
    <property type="entry name" value="RplA"/>
</dbReference>
<evidence type="ECO:0000256" key="3">
    <source>
        <dbReference type="HAMAP-Rule" id="MF_02071"/>
    </source>
</evidence>
<dbReference type="EMBL" id="CP073041">
    <property type="protein sequence ID" value="UXE59746.1"/>
    <property type="molecule type" value="Genomic_DNA"/>
</dbReference>
<organism evidence="6">
    <name type="scientific">Woronichinia naegeliana WA131</name>
    <dbReference type="NCBI Taxonomy" id="2824559"/>
    <lineage>
        <taxon>Bacteria</taxon>
        <taxon>Bacillati</taxon>
        <taxon>Cyanobacteriota</taxon>
        <taxon>Cyanophyceae</taxon>
        <taxon>Synechococcales</taxon>
        <taxon>Coelosphaeriaceae</taxon>
        <taxon>Woronichinia</taxon>
    </lineage>
</organism>
<reference evidence="6" key="1">
    <citation type="submission" date="2021-04" db="EMBL/GenBank/DDBJ databases">
        <title>Genome sequence of Woronichinia naegeliana from Washington state freshwater lake bloom.</title>
        <authorList>
            <person name="Dreher T.W."/>
        </authorList>
    </citation>
    <scope>NUCLEOTIDE SEQUENCE</scope>
    <source>
        <strain evidence="6">WA131</strain>
    </source>
</reference>
<evidence type="ECO:0000256" key="4">
    <source>
        <dbReference type="RuleBase" id="RU003495"/>
    </source>
</evidence>